<feature type="region of interest" description="Disordered" evidence="1">
    <location>
        <begin position="1"/>
        <end position="37"/>
    </location>
</feature>
<feature type="compositionally biased region" description="Low complexity" evidence="1">
    <location>
        <begin position="466"/>
        <end position="480"/>
    </location>
</feature>
<dbReference type="Pfam" id="PF00536">
    <property type="entry name" value="SAM_1"/>
    <property type="match status" value="1"/>
</dbReference>
<dbReference type="PROSITE" id="PS50105">
    <property type="entry name" value="SAM_DOMAIN"/>
    <property type="match status" value="1"/>
</dbReference>
<comment type="caution">
    <text evidence="3">The sequence shown here is derived from an EMBL/GenBank/DDBJ whole genome shotgun (WGS) entry which is preliminary data.</text>
</comment>
<organism evidence="3 4">
    <name type="scientific">Ramazzottius varieornatus</name>
    <name type="common">Water bear</name>
    <name type="synonym">Tardigrade</name>
    <dbReference type="NCBI Taxonomy" id="947166"/>
    <lineage>
        <taxon>Eukaryota</taxon>
        <taxon>Metazoa</taxon>
        <taxon>Ecdysozoa</taxon>
        <taxon>Tardigrada</taxon>
        <taxon>Eutardigrada</taxon>
        <taxon>Parachela</taxon>
        <taxon>Hypsibioidea</taxon>
        <taxon>Ramazzottiidae</taxon>
        <taxon>Ramazzottius</taxon>
    </lineage>
</organism>
<dbReference type="InterPro" id="IPR001660">
    <property type="entry name" value="SAM"/>
</dbReference>
<dbReference type="SUPFAM" id="SSF47769">
    <property type="entry name" value="SAM/Pointed domain"/>
    <property type="match status" value="1"/>
</dbReference>
<feature type="compositionally biased region" description="Polar residues" evidence="1">
    <location>
        <begin position="373"/>
        <end position="386"/>
    </location>
</feature>
<keyword evidence="4" id="KW-1185">Reference proteome</keyword>
<feature type="region of interest" description="Disordered" evidence="1">
    <location>
        <begin position="460"/>
        <end position="484"/>
    </location>
</feature>
<accession>A0A1D1VAG4</accession>
<evidence type="ECO:0000313" key="4">
    <source>
        <dbReference type="Proteomes" id="UP000186922"/>
    </source>
</evidence>
<protein>
    <recommendedName>
        <fullName evidence="2">SAM domain-containing protein</fullName>
    </recommendedName>
</protein>
<dbReference type="EMBL" id="BDGG01000004">
    <property type="protein sequence ID" value="GAU97880.1"/>
    <property type="molecule type" value="Genomic_DNA"/>
</dbReference>
<evidence type="ECO:0000313" key="3">
    <source>
        <dbReference type="EMBL" id="GAU97880.1"/>
    </source>
</evidence>
<proteinExistence type="predicted"/>
<feature type="region of interest" description="Disordered" evidence="1">
    <location>
        <begin position="215"/>
        <end position="249"/>
    </location>
</feature>
<feature type="domain" description="SAM" evidence="2">
    <location>
        <begin position="510"/>
        <end position="557"/>
    </location>
</feature>
<feature type="region of interest" description="Disordered" evidence="1">
    <location>
        <begin position="373"/>
        <end position="397"/>
    </location>
</feature>
<dbReference type="SMART" id="SM00454">
    <property type="entry name" value="SAM"/>
    <property type="match status" value="1"/>
</dbReference>
<evidence type="ECO:0000259" key="2">
    <source>
        <dbReference type="PROSITE" id="PS50105"/>
    </source>
</evidence>
<dbReference type="InterPro" id="IPR013761">
    <property type="entry name" value="SAM/pointed_sf"/>
</dbReference>
<name>A0A1D1VAG4_RAMVA</name>
<evidence type="ECO:0000256" key="1">
    <source>
        <dbReference type="SAM" id="MobiDB-lite"/>
    </source>
</evidence>
<reference evidence="3 4" key="1">
    <citation type="journal article" date="2016" name="Nat. Commun.">
        <title>Extremotolerant tardigrade genome and improved radiotolerance of human cultured cells by tardigrade-unique protein.</title>
        <authorList>
            <person name="Hashimoto T."/>
            <person name="Horikawa D.D."/>
            <person name="Saito Y."/>
            <person name="Kuwahara H."/>
            <person name="Kozuka-Hata H."/>
            <person name="Shin-I T."/>
            <person name="Minakuchi Y."/>
            <person name="Ohishi K."/>
            <person name="Motoyama A."/>
            <person name="Aizu T."/>
            <person name="Enomoto A."/>
            <person name="Kondo K."/>
            <person name="Tanaka S."/>
            <person name="Hara Y."/>
            <person name="Koshikawa S."/>
            <person name="Sagara H."/>
            <person name="Miura T."/>
            <person name="Yokobori S."/>
            <person name="Miyagawa K."/>
            <person name="Suzuki Y."/>
            <person name="Kubo T."/>
            <person name="Oyama M."/>
            <person name="Kohara Y."/>
            <person name="Fujiyama A."/>
            <person name="Arakawa K."/>
            <person name="Katayama T."/>
            <person name="Toyoda A."/>
            <person name="Kunieda T."/>
        </authorList>
    </citation>
    <scope>NUCLEOTIDE SEQUENCE [LARGE SCALE GENOMIC DNA]</scope>
    <source>
        <strain evidence="3 4">YOKOZUNA-1</strain>
    </source>
</reference>
<gene>
    <name evidence="3" type="primary">RvY_09106-1</name>
    <name evidence="3" type="synonym">RvY_09106.1</name>
    <name evidence="3" type="ORF">RvY_09106</name>
</gene>
<dbReference type="AlphaFoldDB" id="A0A1D1VAG4"/>
<feature type="region of interest" description="Disordered" evidence="1">
    <location>
        <begin position="168"/>
        <end position="190"/>
    </location>
</feature>
<sequence>MAKLTSDASDQQDEHGPNGQRWPNGGQAGAQANGNGQPLVFGFPSANLFVGAHAPSMQPIEQQDSSSDMIQPFATTTFVSASQSFNQHVNMRQVPSSSTLTTPLSSNGSSLQMHHPPMPLHLVNNRNGSGAVINLLGQVIGEDMAENDIEMGSSSPSRAVHSAISHNFGSSTTQGEISQNNTVSSLSSRNPSGRSELFNFFAAMQEPSRPSSVFAISRSQTPGSPAERPAQTLATSSAGRPIQSPLANNKGPGCLSISAASSRGLAAGKVVKRPRDLLLHMIRGRTVFETSNGQMFTPEHIAYINAYYAGDKQAADLNEILAEPSSPDSVPSQEDPSRNQTCQLCRTRDPSVLPGGDSKLCTQCLNADLELPVSSTRPVPSNSKQAPSPGPKAGRKGVLDAVPARADHRPVIGDLERPAIAPEKLFGSAIRPNHDLSSSPQRIPLRKVVEPSLAVTKPARLTSAGSLPSTSATSEEPSTSFELNMTGSSNFRGHAFLTVLLKKKPDIGQWLVSDVGIFLRSLRGMDNFAQKFVDGEVDGHALCLLDADNMVKDMGMSKCLAYKILLMVRRLKDNSFKLEDNLQLL</sequence>
<dbReference type="Gene3D" id="1.10.150.50">
    <property type="entry name" value="Transcription Factor, Ets-1"/>
    <property type="match status" value="1"/>
</dbReference>
<dbReference type="Proteomes" id="UP000186922">
    <property type="component" value="Unassembled WGS sequence"/>
</dbReference>
<dbReference type="OrthoDB" id="8188861at2759"/>
<feature type="compositionally biased region" description="Polar residues" evidence="1">
    <location>
        <begin position="168"/>
        <end position="183"/>
    </location>
</feature>